<dbReference type="KEGG" id="cthr:CTHT_0032980"/>
<keyword evidence="6" id="KW-0375">Hydrogen ion transport</keyword>
<evidence type="ECO:0000313" key="12">
    <source>
        <dbReference type="EMBL" id="EGS21440.1"/>
    </source>
</evidence>
<dbReference type="GO" id="GO:0033179">
    <property type="term" value="C:proton-transporting V-type ATPase, V0 domain"/>
    <property type="evidence" value="ECO:0007669"/>
    <property type="project" value="InterPro"/>
</dbReference>
<dbReference type="GO" id="GO:0046961">
    <property type="term" value="F:proton-transporting ATPase activity, rotational mechanism"/>
    <property type="evidence" value="ECO:0007669"/>
    <property type="project" value="InterPro"/>
</dbReference>
<dbReference type="eggNOG" id="KOG0409">
    <property type="taxonomic scope" value="Eukaryota"/>
</dbReference>
<dbReference type="InterPro" id="IPR036291">
    <property type="entry name" value="NAD(P)-bd_dom_sf"/>
</dbReference>
<sequence>MAPTLFWIGLGNMGRGMVKNLVEKGNLENPLLLWNRTKQRSIELSEKLPSGKTQVVDTIAKGVPKADIIFIILSKDDVVEAAADEILKAGDVTGKLIIECSTLHPDTTTRLAKRFADHGAQFVAAPVFGAPAMADAGMLIGVLAGPSAAVERARPYFKGVMAREEIVMSDEPHAKALQMKLVGNSFILNMVEQLAEAHVLAEKCGLGPQYVQKFVEQLFPGPYVAYSQRMLSGDYYKRKSPLFAVDLARKDAAHIMSLAAASGTRMKNVETMDENLVRVKEHAGELGDYVAVYGILRKEAGLNRTSNFRQQESCMLKRFQELCVMSPCLAPIGMPLLELQANQHRAAHHHDACRQQPWSVFIGLVIVSGMCVAAWVFSPKGENQVLWRSSLILSIVSCYLMWAITFLAQLHPLIEPRRSDLRKEYIHH</sequence>
<dbReference type="InterPro" id="IPR008389">
    <property type="entry name" value="ATPase_V0-cplx_e1/e2_su"/>
</dbReference>
<dbReference type="Proteomes" id="UP000008066">
    <property type="component" value="Unassembled WGS sequence"/>
</dbReference>
<keyword evidence="7 10" id="KW-1133">Transmembrane helix</keyword>
<dbReference type="Gene3D" id="1.10.1040.10">
    <property type="entry name" value="N-(1-d-carboxylethyl)-l-norvaline Dehydrogenase, domain 2"/>
    <property type="match status" value="1"/>
</dbReference>
<dbReference type="SUPFAM" id="SSF51735">
    <property type="entry name" value="NAD(P)-binding Rossmann-fold domains"/>
    <property type="match status" value="1"/>
</dbReference>
<protein>
    <recommendedName>
        <fullName evidence="11">6-phosphogluconate dehydrogenase NADP-binding domain-containing protein</fullName>
    </recommendedName>
</protein>
<keyword evidence="8" id="KW-0406">Ion transport</keyword>
<evidence type="ECO:0000256" key="8">
    <source>
        <dbReference type="ARBA" id="ARBA00023065"/>
    </source>
</evidence>
<dbReference type="Gene3D" id="3.40.50.720">
    <property type="entry name" value="NAD(P)-binding Rossmann-like Domain"/>
    <property type="match status" value="1"/>
</dbReference>
<evidence type="ECO:0000259" key="11">
    <source>
        <dbReference type="Pfam" id="PF03446"/>
    </source>
</evidence>
<feature type="domain" description="6-phosphogluconate dehydrogenase NADP-binding" evidence="11">
    <location>
        <begin position="6"/>
        <end position="160"/>
    </location>
</feature>
<dbReference type="Pfam" id="PF03446">
    <property type="entry name" value="NAD_binding_2"/>
    <property type="match status" value="1"/>
</dbReference>
<dbReference type="InterPro" id="IPR013328">
    <property type="entry name" value="6PGD_dom2"/>
</dbReference>
<dbReference type="SUPFAM" id="SSF48179">
    <property type="entry name" value="6-phosphogluconate dehydrogenase C-terminal domain-like"/>
    <property type="match status" value="1"/>
</dbReference>
<dbReference type="EMBL" id="GL988041">
    <property type="protein sequence ID" value="EGS21440.1"/>
    <property type="molecule type" value="Genomic_DNA"/>
</dbReference>
<organism evidence="13">
    <name type="scientific">Chaetomium thermophilum (strain DSM 1495 / CBS 144.50 / IMI 039719)</name>
    <name type="common">Thermochaetoides thermophila</name>
    <dbReference type="NCBI Taxonomy" id="759272"/>
    <lineage>
        <taxon>Eukaryota</taxon>
        <taxon>Fungi</taxon>
        <taxon>Dikarya</taxon>
        <taxon>Ascomycota</taxon>
        <taxon>Pezizomycotina</taxon>
        <taxon>Sordariomycetes</taxon>
        <taxon>Sordariomycetidae</taxon>
        <taxon>Sordariales</taxon>
        <taxon>Chaetomiaceae</taxon>
        <taxon>Thermochaetoides</taxon>
    </lineage>
</organism>
<reference evidence="12 13" key="1">
    <citation type="journal article" date="2011" name="Cell">
        <title>Insight into structure and assembly of the nuclear pore complex by utilizing the genome of a eukaryotic thermophile.</title>
        <authorList>
            <person name="Amlacher S."/>
            <person name="Sarges P."/>
            <person name="Flemming D."/>
            <person name="van Noort V."/>
            <person name="Kunze R."/>
            <person name="Devos D.P."/>
            <person name="Arumugam M."/>
            <person name="Bork P."/>
            <person name="Hurt E."/>
        </authorList>
    </citation>
    <scope>NUCLEOTIDE SEQUENCE [LARGE SCALE GENOMIC DNA]</scope>
    <source>
        <strain evidence="13">DSM 1495 / CBS 144.50 / IMI 039719</strain>
    </source>
</reference>
<dbReference type="PANTHER" id="PTHR43580:SF3">
    <property type="entry name" value="6-PHOSPHOGLUCONATE DEHYDROGENASE FAMILY PROTEIN (AFU_ORTHOLOGUE AFUA_2G11600)"/>
    <property type="match status" value="1"/>
</dbReference>
<gene>
    <name evidence="12" type="ORF">CTHT_0032980</name>
</gene>
<comment type="subcellular location">
    <subcellularLocation>
        <location evidence="1">Membrane</location>
        <topology evidence="1">Multi-pass membrane protein</topology>
    </subcellularLocation>
</comment>
<evidence type="ECO:0000256" key="1">
    <source>
        <dbReference type="ARBA" id="ARBA00004141"/>
    </source>
</evidence>
<dbReference type="InterPro" id="IPR051265">
    <property type="entry name" value="HIBADH-related_NP60_sf"/>
</dbReference>
<keyword evidence="13" id="KW-1185">Reference proteome</keyword>
<accession>G0S5H5</accession>
<keyword evidence="4" id="KW-0813">Transport</keyword>
<dbReference type="OrthoDB" id="435038at2759"/>
<dbReference type="InterPro" id="IPR006115">
    <property type="entry name" value="6PGDH_NADP-bd"/>
</dbReference>
<dbReference type="OMA" id="IFSCIAN"/>
<evidence type="ECO:0000256" key="3">
    <source>
        <dbReference type="ARBA" id="ARBA00008328"/>
    </source>
</evidence>
<keyword evidence="5 10" id="KW-0812">Transmembrane</keyword>
<dbReference type="AlphaFoldDB" id="G0S5H5"/>
<evidence type="ECO:0000256" key="9">
    <source>
        <dbReference type="ARBA" id="ARBA00023136"/>
    </source>
</evidence>
<evidence type="ECO:0000256" key="6">
    <source>
        <dbReference type="ARBA" id="ARBA00022781"/>
    </source>
</evidence>
<proteinExistence type="inferred from homology"/>
<evidence type="ECO:0000256" key="5">
    <source>
        <dbReference type="ARBA" id="ARBA00022692"/>
    </source>
</evidence>
<dbReference type="GO" id="GO:0050661">
    <property type="term" value="F:NADP binding"/>
    <property type="evidence" value="ECO:0007669"/>
    <property type="project" value="InterPro"/>
</dbReference>
<dbReference type="PANTHER" id="PTHR43580">
    <property type="entry name" value="OXIDOREDUCTASE GLYR1-RELATED"/>
    <property type="match status" value="1"/>
</dbReference>
<evidence type="ECO:0000256" key="10">
    <source>
        <dbReference type="SAM" id="Phobius"/>
    </source>
</evidence>
<dbReference type="Pfam" id="PF05493">
    <property type="entry name" value="ATP_synt_H"/>
    <property type="match status" value="1"/>
</dbReference>
<evidence type="ECO:0000256" key="7">
    <source>
        <dbReference type="ARBA" id="ARBA00022989"/>
    </source>
</evidence>
<dbReference type="InterPro" id="IPR008927">
    <property type="entry name" value="6-PGluconate_DH-like_C_sf"/>
</dbReference>
<comment type="similarity">
    <text evidence="3">Belongs to the V-ATPase e1/e2 subunit family.</text>
</comment>
<feature type="transmembrane region" description="Helical" evidence="10">
    <location>
        <begin position="358"/>
        <end position="378"/>
    </location>
</feature>
<evidence type="ECO:0000256" key="4">
    <source>
        <dbReference type="ARBA" id="ARBA00022448"/>
    </source>
</evidence>
<feature type="transmembrane region" description="Helical" evidence="10">
    <location>
        <begin position="390"/>
        <end position="410"/>
    </location>
</feature>
<dbReference type="GeneID" id="18257336"/>
<dbReference type="RefSeq" id="XP_006693736.1">
    <property type="nucleotide sequence ID" value="XM_006693673.1"/>
</dbReference>
<evidence type="ECO:0000313" key="13">
    <source>
        <dbReference type="Proteomes" id="UP000008066"/>
    </source>
</evidence>
<keyword evidence="9 10" id="KW-0472">Membrane</keyword>
<evidence type="ECO:0000256" key="2">
    <source>
        <dbReference type="ARBA" id="ARBA00007598"/>
    </source>
</evidence>
<name>G0S5H5_CHATD</name>
<dbReference type="HOGENOM" id="CLU_035117_5_1_1"/>
<comment type="similarity">
    <text evidence="2">Belongs to the HIBADH-related family. NP60 subfamily.</text>
</comment>
<dbReference type="STRING" id="759272.G0S5H5"/>